<evidence type="ECO:0000313" key="4">
    <source>
        <dbReference type="EMBL" id="EDR97934.1"/>
    </source>
</evidence>
<dbReference type="PRINTS" id="PR00080">
    <property type="entry name" value="SDRFAMILY"/>
</dbReference>
<comment type="similarity">
    <text evidence="1 3">Belongs to the short-chain dehydrogenases/reductases (SDR) family.</text>
</comment>
<dbReference type="AlphaFoldDB" id="B0MDB4"/>
<dbReference type="Proteomes" id="UP000004935">
    <property type="component" value="Unassembled WGS sequence"/>
</dbReference>
<organism evidence="4 5">
    <name type="scientific">Anaerostipes caccae (strain DSM 14662 / CCUG 47493 / JCM 13470 / NCIMB 13811 / L1-92)</name>
    <dbReference type="NCBI Taxonomy" id="411490"/>
    <lineage>
        <taxon>Bacteria</taxon>
        <taxon>Bacillati</taxon>
        <taxon>Bacillota</taxon>
        <taxon>Clostridia</taxon>
        <taxon>Lachnospirales</taxon>
        <taxon>Lachnospiraceae</taxon>
        <taxon>Anaerostipes</taxon>
    </lineage>
</organism>
<keyword evidence="2" id="KW-0560">Oxidoreductase</keyword>
<dbReference type="CDD" id="cd05233">
    <property type="entry name" value="SDR_c"/>
    <property type="match status" value="1"/>
</dbReference>
<sequence>MTDMLLLITMHVSKEIFMEYVLITGGTSGIGYELARVFAQNGFGILIAASNSEKLSMVKNSLSEEFHTEVETYKKDLSKFGAAEELYKEITGGHSEISVLVNNAGYGLKGETQNIGIEEDRNMLILNMMTLAELTKLFLKDRYQKGSGKVLNVSSTGAFQPGPYTSSFFASKAFVLSYSRAVRYEAKTWNTGLHIMSRCYKDRFLSKRGSQNSKGCHESGECGPACISQPDEK</sequence>
<dbReference type="PANTHER" id="PTHR44196">
    <property type="entry name" value="DEHYDROGENASE/REDUCTASE SDR FAMILY MEMBER 7B"/>
    <property type="match status" value="1"/>
</dbReference>
<comment type="caution">
    <text evidence="4">The sequence shown here is derived from an EMBL/GenBank/DDBJ whole genome shotgun (WGS) entry which is preliminary data.</text>
</comment>
<protein>
    <submittedName>
        <fullName evidence="4">Oxidoreductase, short chain dehydrogenase/reductase family protein</fullName>
    </submittedName>
</protein>
<evidence type="ECO:0000256" key="3">
    <source>
        <dbReference type="RuleBase" id="RU000363"/>
    </source>
</evidence>
<evidence type="ECO:0000256" key="1">
    <source>
        <dbReference type="ARBA" id="ARBA00006484"/>
    </source>
</evidence>
<dbReference type="GO" id="GO:0016491">
    <property type="term" value="F:oxidoreductase activity"/>
    <property type="evidence" value="ECO:0007669"/>
    <property type="project" value="UniProtKB-KW"/>
</dbReference>
<dbReference type="PRINTS" id="PR00081">
    <property type="entry name" value="GDHRDH"/>
</dbReference>
<reference evidence="4" key="1">
    <citation type="submission" date="2007-11" db="EMBL/GenBank/DDBJ databases">
        <authorList>
            <person name="Fulton L."/>
            <person name="Clifton S."/>
            <person name="Fulton B."/>
            <person name="Xu J."/>
            <person name="Minx P."/>
            <person name="Pepin K.H."/>
            <person name="Johnson M."/>
            <person name="Thiruvilangam P."/>
            <person name="Bhonagiri V."/>
            <person name="Nash W.E."/>
            <person name="Mardis E.R."/>
            <person name="Wilson R.K."/>
        </authorList>
    </citation>
    <scope>NUCLEOTIDE SEQUENCE [LARGE SCALE GENOMIC DNA]</scope>
    <source>
        <strain evidence="4">DSM 14662</strain>
    </source>
</reference>
<dbReference type="Gene3D" id="3.40.50.720">
    <property type="entry name" value="NAD(P)-binding Rossmann-like Domain"/>
    <property type="match status" value="1"/>
</dbReference>
<dbReference type="SUPFAM" id="SSF51735">
    <property type="entry name" value="NAD(P)-binding Rossmann-fold domains"/>
    <property type="match status" value="1"/>
</dbReference>
<evidence type="ECO:0000313" key="5">
    <source>
        <dbReference type="Proteomes" id="UP000004935"/>
    </source>
</evidence>
<dbReference type="eggNOG" id="COG0300">
    <property type="taxonomic scope" value="Bacteria"/>
</dbReference>
<dbReference type="Pfam" id="PF00106">
    <property type="entry name" value="adh_short"/>
    <property type="match status" value="1"/>
</dbReference>
<dbReference type="InterPro" id="IPR002347">
    <property type="entry name" value="SDR_fam"/>
</dbReference>
<evidence type="ECO:0000256" key="2">
    <source>
        <dbReference type="ARBA" id="ARBA00023002"/>
    </source>
</evidence>
<proteinExistence type="inferred from homology"/>
<dbReference type="GO" id="GO:0016020">
    <property type="term" value="C:membrane"/>
    <property type="evidence" value="ECO:0007669"/>
    <property type="project" value="TreeGrafter"/>
</dbReference>
<reference evidence="4" key="2">
    <citation type="submission" date="2013-11" db="EMBL/GenBank/DDBJ databases">
        <title>Draft genome sequence of Anaerostipes caccae (DSM 14662).</title>
        <authorList>
            <person name="Sudarsanam P."/>
            <person name="Ley R."/>
            <person name="Guruge J."/>
            <person name="Turnbaugh P.J."/>
            <person name="Mahowald M."/>
            <person name="Liep D."/>
            <person name="Gordon J."/>
        </authorList>
    </citation>
    <scope>NUCLEOTIDE SEQUENCE</scope>
    <source>
        <strain evidence="4">DSM 14662</strain>
    </source>
</reference>
<dbReference type="PANTHER" id="PTHR44196:SF2">
    <property type="entry name" value="SHORT-CHAIN DEHYDROGENASE-RELATED"/>
    <property type="match status" value="1"/>
</dbReference>
<gene>
    <name evidence="4" type="ORF">ANACAC_01557</name>
</gene>
<accession>B0MDB4</accession>
<dbReference type="STRING" id="411490.ANACAC_01557"/>
<name>B0MDB4_ANACD</name>
<keyword evidence="5" id="KW-1185">Reference proteome</keyword>
<dbReference type="InterPro" id="IPR036291">
    <property type="entry name" value="NAD(P)-bd_dom_sf"/>
</dbReference>
<dbReference type="HOGENOM" id="CLU_010194_2_1_9"/>
<dbReference type="EMBL" id="ABAX03000012">
    <property type="protein sequence ID" value="EDR97934.1"/>
    <property type="molecule type" value="Genomic_DNA"/>
</dbReference>